<name>A0A0K1PPR8_9BACT</name>
<evidence type="ECO:0000313" key="2">
    <source>
        <dbReference type="Proteomes" id="UP000064967"/>
    </source>
</evidence>
<dbReference type="STRING" id="1391654.AKJ09_02199"/>
<dbReference type="EMBL" id="CP012333">
    <property type="protein sequence ID" value="AKU95535.1"/>
    <property type="molecule type" value="Genomic_DNA"/>
</dbReference>
<gene>
    <name evidence="1" type="ORF">AKJ09_02199</name>
</gene>
<accession>A0A0K1PPR8</accession>
<dbReference type="KEGG" id="llu:AKJ09_02199"/>
<sequence length="160" mass="18095">MDAWIYARSTQPLTRKAVVEAIEACRCMTPLRFVPAKTDGDNLDAAWSRLLVEADAGRAPIVFDQVTDDEVVRKAVEELFFILDVSRATKARVRIRELLAHTVRLFRIAFDDDALTEDVRAALPNIAAFIAKSTDAIIRYPERGRSDVFLDANLKQVYRL</sequence>
<dbReference type="Proteomes" id="UP000064967">
    <property type="component" value="Chromosome"/>
</dbReference>
<proteinExistence type="predicted"/>
<dbReference type="AlphaFoldDB" id="A0A0K1PPR8"/>
<reference evidence="1 2" key="1">
    <citation type="submission" date="2015-08" db="EMBL/GenBank/DDBJ databases">
        <authorList>
            <person name="Babu N.S."/>
            <person name="Beckwith C.J."/>
            <person name="Beseler K.G."/>
            <person name="Brison A."/>
            <person name="Carone J.V."/>
            <person name="Caskin T.P."/>
            <person name="Diamond M."/>
            <person name="Durham M.E."/>
            <person name="Foxe J.M."/>
            <person name="Go M."/>
            <person name="Henderson B.A."/>
            <person name="Jones I.B."/>
            <person name="McGettigan J.A."/>
            <person name="Micheletti S.J."/>
            <person name="Nasrallah M.E."/>
            <person name="Ortiz D."/>
            <person name="Piller C.R."/>
            <person name="Privatt S.R."/>
            <person name="Schneider S.L."/>
            <person name="Sharp S."/>
            <person name="Smith T.C."/>
            <person name="Stanton J.D."/>
            <person name="Ullery H.E."/>
            <person name="Wilson R.J."/>
            <person name="Serrano M.G."/>
            <person name="Buck G."/>
            <person name="Lee V."/>
            <person name="Wang Y."/>
            <person name="Carvalho R."/>
            <person name="Voegtly L."/>
            <person name="Shi R."/>
            <person name="Duckworth R."/>
            <person name="Johnson A."/>
            <person name="Loviza R."/>
            <person name="Walstead R."/>
            <person name="Shah Z."/>
            <person name="Kiflezghi M."/>
            <person name="Wade K."/>
            <person name="Ball S.L."/>
            <person name="Bradley K.W."/>
            <person name="Asai D.J."/>
            <person name="Bowman C.A."/>
            <person name="Russell D.A."/>
            <person name="Pope W.H."/>
            <person name="Jacobs-Sera D."/>
            <person name="Hendrix R.W."/>
            <person name="Hatfull G.F."/>
        </authorList>
    </citation>
    <scope>NUCLEOTIDE SEQUENCE [LARGE SCALE GENOMIC DNA]</scope>
    <source>
        <strain evidence="1 2">DSM 27648</strain>
    </source>
</reference>
<evidence type="ECO:0000313" key="1">
    <source>
        <dbReference type="EMBL" id="AKU95535.1"/>
    </source>
</evidence>
<dbReference type="RefSeq" id="WP_146646969.1">
    <property type="nucleotide sequence ID" value="NZ_CP012333.1"/>
</dbReference>
<keyword evidence="2" id="KW-1185">Reference proteome</keyword>
<protein>
    <submittedName>
        <fullName evidence="1">Uncharacterized protein</fullName>
    </submittedName>
</protein>
<organism evidence="1 2">
    <name type="scientific">Labilithrix luteola</name>
    <dbReference type="NCBI Taxonomy" id="1391654"/>
    <lineage>
        <taxon>Bacteria</taxon>
        <taxon>Pseudomonadati</taxon>
        <taxon>Myxococcota</taxon>
        <taxon>Polyangia</taxon>
        <taxon>Polyangiales</taxon>
        <taxon>Labilitrichaceae</taxon>
        <taxon>Labilithrix</taxon>
    </lineage>
</organism>